<gene>
    <name evidence="1" type="ORF">C8D97_10542</name>
</gene>
<comment type="caution">
    <text evidence="1">The sequence shown here is derived from an EMBL/GenBank/DDBJ whole genome shotgun (WGS) entry which is preliminary data.</text>
</comment>
<protein>
    <submittedName>
        <fullName evidence="1">Uncharacterized protein DUF2383</fullName>
    </submittedName>
</protein>
<reference evidence="1 2" key="1">
    <citation type="submission" date="2018-05" db="EMBL/GenBank/DDBJ databases">
        <title>Genomic Encyclopedia of Type Strains, Phase IV (KMG-IV): sequencing the most valuable type-strain genomes for metagenomic binning, comparative biology and taxonomic classification.</title>
        <authorList>
            <person name="Goeker M."/>
        </authorList>
    </citation>
    <scope>NUCLEOTIDE SEQUENCE [LARGE SCALE GENOMIC DNA]</scope>
    <source>
        <strain evidence="1 2">DSM 25350</strain>
    </source>
</reference>
<sequence length="160" mass="18414">MFYSDYLPERPKIALEDLIIISNAIQLCNEGYSFYRFAITQADDQIIKNFYRSMANAKQHLVEELTYECSMEQLSELNGDTNQWTFISVARNCYHELSLALNTESQSEAIHQMTHLEQQVLERLKKATQSLKHPALAQLLASRVASIQMTHDNLAELITD</sequence>
<proteinExistence type="predicted"/>
<keyword evidence="2" id="KW-1185">Reference proteome</keyword>
<dbReference type="AlphaFoldDB" id="A0A316GB43"/>
<dbReference type="RefSeq" id="WP_109763124.1">
    <property type="nucleotide sequence ID" value="NZ_QGGU01000005.1"/>
</dbReference>
<dbReference type="Gene3D" id="1.20.1260.10">
    <property type="match status" value="1"/>
</dbReference>
<accession>A0A316GB43</accession>
<dbReference type="EMBL" id="QGGU01000005">
    <property type="protein sequence ID" value="PWK51727.1"/>
    <property type="molecule type" value="Genomic_DNA"/>
</dbReference>
<dbReference type="InterPro" id="IPR012347">
    <property type="entry name" value="Ferritin-like"/>
</dbReference>
<organism evidence="1 2">
    <name type="scientific">Pleionea mediterranea</name>
    <dbReference type="NCBI Taxonomy" id="523701"/>
    <lineage>
        <taxon>Bacteria</taxon>
        <taxon>Pseudomonadati</taxon>
        <taxon>Pseudomonadota</taxon>
        <taxon>Gammaproteobacteria</taxon>
        <taxon>Oceanospirillales</taxon>
        <taxon>Pleioneaceae</taxon>
        <taxon>Pleionea</taxon>
    </lineage>
</organism>
<name>A0A316GB43_9GAMM</name>
<dbReference type="Proteomes" id="UP000245790">
    <property type="component" value="Unassembled WGS sequence"/>
</dbReference>
<evidence type="ECO:0000313" key="1">
    <source>
        <dbReference type="EMBL" id="PWK51727.1"/>
    </source>
</evidence>
<evidence type="ECO:0000313" key="2">
    <source>
        <dbReference type="Proteomes" id="UP000245790"/>
    </source>
</evidence>